<comment type="catalytic activity">
    <reaction evidence="13">
        <text>(3Z)-dodecenoyl-CoA = (2E)-dodecenoyl-CoA</text>
        <dbReference type="Rhea" id="RHEA:23716"/>
        <dbReference type="ChEBI" id="CHEBI:57330"/>
        <dbReference type="ChEBI" id="CHEBI:58543"/>
        <dbReference type="EC" id="5.3.3.8"/>
    </reaction>
    <physiologicalReaction direction="left-to-right" evidence="13">
        <dbReference type="Rhea" id="RHEA:23717"/>
    </physiologicalReaction>
</comment>
<evidence type="ECO:0000256" key="6">
    <source>
        <dbReference type="ARBA" id="ARBA00022946"/>
    </source>
</evidence>
<evidence type="ECO:0000256" key="1">
    <source>
        <dbReference type="ARBA" id="ARBA00004305"/>
    </source>
</evidence>
<evidence type="ECO:0000256" key="17">
    <source>
        <dbReference type="ARBA" id="ARBA00083575"/>
    </source>
</evidence>
<keyword evidence="5" id="KW-0276">Fatty acid metabolism</keyword>
<dbReference type="Proteomes" id="UP000694845">
    <property type="component" value="Unplaced"/>
</dbReference>
<dbReference type="InterPro" id="IPR029045">
    <property type="entry name" value="ClpP/crotonase-like_dom_sf"/>
</dbReference>
<comment type="catalytic activity">
    <reaction evidence="12">
        <text>(2E)-tetradecenoyl-CoA = (3Z)-tetradecenoyl-CoA</text>
        <dbReference type="Rhea" id="RHEA:29847"/>
        <dbReference type="ChEBI" id="CHEBI:61405"/>
        <dbReference type="ChEBI" id="CHEBI:61968"/>
    </reaction>
    <physiologicalReaction direction="right-to-left" evidence="12">
        <dbReference type="Rhea" id="RHEA:29849"/>
    </physiologicalReaction>
</comment>
<comment type="pathway">
    <text evidence="2">Lipid metabolism; fatty acid beta-oxidation.</text>
</comment>
<evidence type="ECO:0000256" key="14">
    <source>
        <dbReference type="ARBA" id="ARBA00052542"/>
    </source>
</evidence>
<keyword evidence="10" id="KW-0413">Isomerase</keyword>
<evidence type="ECO:0000256" key="4">
    <source>
        <dbReference type="ARBA" id="ARBA00011233"/>
    </source>
</evidence>
<keyword evidence="6" id="KW-0809">Transit peptide</keyword>
<dbReference type="SUPFAM" id="SSF52096">
    <property type="entry name" value="ClpP/crotonase"/>
    <property type="match status" value="1"/>
</dbReference>
<evidence type="ECO:0000256" key="13">
    <source>
        <dbReference type="ARBA" id="ARBA00052376"/>
    </source>
</evidence>
<dbReference type="InterPro" id="IPR001753">
    <property type="entry name" value="Enoyl-CoA_hydra/iso"/>
</dbReference>
<evidence type="ECO:0000256" key="8">
    <source>
        <dbReference type="ARBA" id="ARBA00023098"/>
    </source>
</evidence>
<gene>
    <name evidence="20" type="primary">LOC110980402</name>
</gene>
<comment type="similarity">
    <text evidence="3 18">Belongs to the enoyl-CoA hydratase/isomerase family.</text>
</comment>
<keyword evidence="19" id="KW-1185">Reference proteome</keyword>
<dbReference type="KEGG" id="aplc:110980402"/>
<dbReference type="FunFam" id="3.90.226.10:FF:000034">
    <property type="entry name" value="Enoyl-CoA delta isomerase 1"/>
    <property type="match status" value="1"/>
</dbReference>
<evidence type="ECO:0000256" key="2">
    <source>
        <dbReference type="ARBA" id="ARBA00005005"/>
    </source>
</evidence>
<evidence type="ECO:0000256" key="18">
    <source>
        <dbReference type="RuleBase" id="RU003707"/>
    </source>
</evidence>
<dbReference type="Gene3D" id="6.10.250.170">
    <property type="match status" value="1"/>
</dbReference>
<accession>A0A8B7YMN0</accession>
<dbReference type="Gene3D" id="3.90.226.10">
    <property type="entry name" value="2-enoyl-CoA Hydratase, Chain A, domain 1"/>
    <property type="match status" value="1"/>
</dbReference>
<dbReference type="RefSeq" id="XP_022092731.1">
    <property type="nucleotide sequence ID" value="XM_022237039.1"/>
</dbReference>
<comment type="function">
    <text evidence="15">Key enzyme of fatty acid beta-oxidation. Able to isomerize both 3-cis (3Z) and 3-trans (3E) double bonds into the 2-trans (2E) form in a range of enoyl-CoA species, with a preference for (3Z)-enoyl-CoAs over (3E)-enoyl-CoAs. The catalytic efficiency of this enzyme is not affected by the fatty acyl chain length.</text>
</comment>
<evidence type="ECO:0000256" key="7">
    <source>
        <dbReference type="ARBA" id="ARBA00022990"/>
    </source>
</evidence>
<reference evidence="20" key="1">
    <citation type="submission" date="2025-08" db="UniProtKB">
        <authorList>
            <consortium name="RefSeq"/>
        </authorList>
    </citation>
    <scope>IDENTIFICATION</scope>
</reference>
<comment type="catalytic activity">
    <reaction evidence="11">
        <text>(3Z)-decenoyl-CoA = (2E)-decenoyl-CoA</text>
        <dbReference type="Rhea" id="RHEA:77195"/>
        <dbReference type="ChEBI" id="CHEBI:61406"/>
        <dbReference type="ChEBI" id="CHEBI:195601"/>
    </reaction>
    <physiologicalReaction direction="left-to-right" evidence="11">
        <dbReference type="Rhea" id="RHEA:77196"/>
    </physiologicalReaction>
</comment>
<dbReference type="AlphaFoldDB" id="A0A8B7YMN0"/>
<keyword evidence="9" id="KW-0496">Mitochondrion</keyword>
<evidence type="ECO:0000256" key="10">
    <source>
        <dbReference type="ARBA" id="ARBA00023235"/>
    </source>
</evidence>
<dbReference type="OMA" id="IMAKGPY"/>
<sequence>MESTSRLSGISNGTQRHVTVEKDKVLKDVAVISLNRSPSNLLNRKLLRELIAIIDDIEANKSYRGAILTSSVTSVFSSGLDVVELHQKSFDQFRDFWSSLQDLWVRLYLSRLVTIAAINGTAVAGGCLLAMSCDYRIMAKGPYSIGLPENVIGLVNSVWVYEMFARLVGHRQAEMSLQLGTEYTLKEAAEIKLVDEVVHPKKLMEATREEMSKWLRIPDVSRVRTKQMIREPVVMTLQASPEGDTQSMYSYISQDVVQETLEGVLKKFKMLDASAKK</sequence>
<comment type="subcellular location">
    <subcellularLocation>
        <location evidence="1">Mitochondrion matrix</location>
    </subcellularLocation>
</comment>
<dbReference type="GO" id="GO:0004165">
    <property type="term" value="F:delta(3)-delta(2)-enoyl-CoA isomerase activity"/>
    <property type="evidence" value="ECO:0007669"/>
    <property type="project" value="UniProtKB-EC"/>
</dbReference>
<evidence type="ECO:0000313" key="20">
    <source>
        <dbReference type="RefSeq" id="XP_022092731.1"/>
    </source>
</evidence>
<evidence type="ECO:0000256" key="11">
    <source>
        <dbReference type="ARBA" id="ARBA00050938"/>
    </source>
</evidence>
<evidence type="ECO:0000313" key="19">
    <source>
        <dbReference type="Proteomes" id="UP000694845"/>
    </source>
</evidence>
<keyword evidence="7" id="KW-0007">Acetylation</keyword>
<dbReference type="InterPro" id="IPR018376">
    <property type="entry name" value="Enoyl-CoA_hyd/isom_CS"/>
</dbReference>
<evidence type="ECO:0000256" key="9">
    <source>
        <dbReference type="ARBA" id="ARBA00023128"/>
    </source>
</evidence>
<evidence type="ECO:0000256" key="3">
    <source>
        <dbReference type="ARBA" id="ARBA00005254"/>
    </source>
</evidence>
<evidence type="ECO:0000256" key="15">
    <source>
        <dbReference type="ARBA" id="ARBA00056147"/>
    </source>
</evidence>
<dbReference type="PANTHER" id="PTHR11941">
    <property type="entry name" value="ENOYL-COA HYDRATASE-RELATED"/>
    <property type="match status" value="1"/>
</dbReference>
<evidence type="ECO:0000256" key="5">
    <source>
        <dbReference type="ARBA" id="ARBA00022832"/>
    </source>
</evidence>
<proteinExistence type="inferred from homology"/>
<dbReference type="PROSITE" id="PS00166">
    <property type="entry name" value="ENOYL_COA_HYDRATASE"/>
    <property type="match status" value="1"/>
</dbReference>
<dbReference type="OrthoDB" id="1696280at2759"/>
<organism evidence="19 20">
    <name type="scientific">Acanthaster planci</name>
    <name type="common">Crown-of-thorns starfish</name>
    <dbReference type="NCBI Taxonomy" id="133434"/>
    <lineage>
        <taxon>Eukaryota</taxon>
        <taxon>Metazoa</taxon>
        <taxon>Echinodermata</taxon>
        <taxon>Eleutherozoa</taxon>
        <taxon>Asterozoa</taxon>
        <taxon>Asteroidea</taxon>
        <taxon>Valvatacea</taxon>
        <taxon>Valvatida</taxon>
        <taxon>Acanthasteridae</taxon>
        <taxon>Acanthaster</taxon>
    </lineage>
</organism>
<dbReference type="PANTHER" id="PTHR11941:SF45">
    <property type="entry name" value="ENOYL-COA DELTA ISOMERASE 1, MITOCHONDRIAL"/>
    <property type="match status" value="1"/>
</dbReference>
<evidence type="ECO:0000256" key="12">
    <source>
        <dbReference type="ARBA" id="ARBA00051293"/>
    </source>
</evidence>
<comment type="catalytic activity">
    <reaction evidence="14">
        <text>(3Z)-octenoyl-CoA = (2E)-octenoyl-CoA</text>
        <dbReference type="Rhea" id="RHEA:46044"/>
        <dbReference type="ChEBI" id="CHEBI:62242"/>
        <dbReference type="ChEBI" id="CHEBI:85640"/>
    </reaction>
    <physiologicalReaction direction="left-to-right" evidence="14">
        <dbReference type="Rhea" id="RHEA:46045"/>
    </physiologicalReaction>
</comment>
<dbReference type="GO" id="GO:0005759">
    <property type="term" value="C:mitochondrial matrix"/>
    <property type="evidence" value="ECO:0007669"/>
    <property type="project" value="UniProtKB-SubCell"/>
</dbReference>
<protein>
    <recommendedName>
        <fullName evidence="16">Enoyl-CoA delta isomerase 1, mitochondrial</fullName>
    </recommendedName>
    <alternativeName>
        <fullName evidence="17">3,2-trans-enoyl-CoA isomerase</fullName>
    </alternativeName>
</protein>
<dbReference type="CDD" id="cd06558">
    <property type="entry name" value="crotonase-like"/>
    <property type="match status" value="1"/>
</dbReference>
<name>A0A8B7YMN0_ACAPL</name>
<keyword evidence="8" id="KW-0443">Lipid metabolism</keyword>
<evidence type="ECO:0000256" key="16">
    <source>
        <dbReference type="ARBA" id="ARBA00068317"/>
    </source>
</evidence>
<dbReference type="GO" id="GO:0006635">
    <property type="term" value="P:fatty acid beta-oxidation"/>
    <property type="evidence" value="ECO:0007669"/>
    <property type="project" value="TreeGrafter"/>
</dbReference>
<comment type="subunit">
    <text evidence="4">Homotrimer.</text>
</comment>
<dbReference type="GeneID" id="110980402"/>
<dbReference type="Pfam" id="PF00378">
    <property type="entry name" value="ECH_1"/>
    <property type="match status" value="1"/>
</dbReference>